<protein>
    <recommendedName>
        <fullName evidence="1">SnoaL-like domain-containing protein</fullName>
    </recommendedName>
</protein>
<dbReference type="EMBL" id="BAAAQK010000009">
    <property type="protein sequence ID" value="GAA1851642.1"/>
    <property type="molecule type" value="Genomic_DNA"/>
</dbReference>
<dbReference type="SUPFAM" id="SSF54427">
    <property type="entry name" value="NTF2-like"/>
    <property type="match status" value="1"/>
</dbReference>
<organism evidence="2 3">
    <name type="scientific">Pseudonocardia ailaonensis</name>
    <dbReference type="NCBI Taxonomy" id="367279"/>
    <lineage>
        <taxon>Bacteria</taxon>
        <taxon>Bacillati</taxon>
        <taxon>Actinomycetota</taxon>
        <taxon>Actinomycetes</taxon>
        <taxon>Pseudonocardiales</taxon>
        <taxon>Pseudonocardiaceae</taxon>
        <taxon>Pseudonocardia</taxon>
    </lineage>
</organism>
<evidence type="ECO:0000313" key="2">
    <source>
        <dbReference type="EMBL" id="GAA1851642.1"/>
    </source>
</evidence>
<gene>
    <name evidence="2" type="ORF">GCM10009836_34550</name>
</gene>
<accession>A0ABN2N410</accession>
<keyword evidence="3" id="KW-1185">Reference proteome</keyword>
<comment type="caution">
    <text evidence="2">The sequence shown here is derived from an EMBL/GenBank/DDBJ whole genome shotgun (WGS) entry which is preliminary data.</text>
</comment>
<dbReference type="Proteomes" id="UP001500449">
    <property type="component" value="Unassembled WGS sequence"/>
</dbReference>
<dbReference type="CDD" id="cd00531">
    <property type="entry name" value="NTF2_like"/>
    <property type="match status" value="1"/>
</dbReference>
<dbReference type="RefSeq" id="WP_344417796.1">
    <property type="nucleotide sequence ID" value="NZ_BAAAQK010000009.1"/>
</dbReference>
<dbReference type="Gene3D" id="3.10.450.50">
    <property type="match status" value="1"/>
</dbReference>
<name>A0ABN2N410_9PSEU</name>
<evidence type="ECO:0000313" key="3">
    <source>
        <dbReference type="Proteomes" id="UP001500449"/>
    </source>
</evidence>
<sequence>MSTTDLSLRALLAYQTPNRYAQTLHDRDPEKVAELFTPDAYLHQVWGPVTGRADIARNYRDRFADWTDATHWVANSVLTSVSEEEAKVRAFVVGLFFFVPDSSNGTTLYRGEYDFTLSWVESDWQISTLFVSRHGLNGIDLQESGYAPPPTDGR</sequence>
<dbReference type="InterPro" id="IPR037401">
    <property type="entry name" value="SnoaL-like"/>
</dbReference>
<reference evidence="2 3" key="1">
    <citation type="journal article" date="2019" name="Int. J. Syst. Evol. Microbiol.">
        <title>The Global Catalogue of Microorganisms (GCM) 10K type strain sequencing project: providing services to taxonomists for standard genome sequencing and annotation.</title>
        <authorList>
            <consortium name="The Broad Institute Genomics Platform"/>
            <consortium name="The Broad Institute Genome Sequencing Center for Infectious Disease"/>
            <person name="Wu L."/>
            <person name="Ma J."/>
        </authorList>
    </citation>
    <scope>NUCLEOTIDE SEQUENCE [LARGE SCALE GENOMIC DNA]</scope>
    <source>
        <strain evidence="2 3">JCM 16009</strain>
    </source>
</reference>
<evidence type="ECO:0000259" key="1">
    <source>
        <dbReference type="Pfam" id="PF13577"/>
    </source>
</evidence>
<dbReference type="Pfam" id="PF13577">
    <property type="entry name" value="SnoaL_4"/>
    <property type="match status" value="1"/>
</dbReference>
<dbReference type="InterPro" id="IPR032710">
    <property type="entry name" value="NTF2-like_dom_sf"/>
</dbReference>
<feature type="domain" description="SnoaL-like" evidence="1">
    <location>
        <begin position="18"/>
        <end position="128"/>
    </location>
</feature>
<proteinExistence type="predicted"/>